<dbReference type="EMBL" id="FN649747">
    <property type="protein sequence ID" value="CBJ29264.1"/>
    <property type="molecule type" value="Genomic_DNA"/>
</dbReference>
<dbReference type="InParanoid" id="D7FK54"/>
<organism evidence="1 2">
    <name type="scientific">Ectocarpus siliculosus</name>
    <name type="common">Brown alga</name>
    <name type="synonym">Conferva siliculosa</name>
    <dbReference type="NCBI Taxonomy" id="2880"/>
    <lineage>
        <taxon>Eukaryota</taxon>
        <taxon>Sar</taxon>
        <taxon>Stramenopiles</taxon>
        <taxon>Ochrophyta</taxon>
        <taxon>PX clade</taxon>
        <taxon>Phaeophyceae</taxon>
        <taxon>Ectocarpales</taxon>
        <taxon>Ectocarpaceae</taxon>
        <taxon>Ectocarpus</taxon>
    </lineage>
</organism>
<proteinExistence type="predicted"/>
<evidence type="ECO:0000313" key="2">
    <source>
        <dbReference type="Proteomes" id="UP000002630"/>
    </source>
</evidence>
<dbReference type="AlphaFoldDB" id="D7FK54"/>
<sequence>MKKERRVDEGVYPKFNSVQASASSQSVGSVSDCRQRYVDTRPGAHMGGGWGVEGGGGGGRLRSFGAGLLTTGRRLARRGRKRLAWRRGDGGIYIYGAGGVPRLRISVVVRSGRFCLLGFPQGRWRGGVRVRVFSPCDSAERFFFIRQ</sequence>
<accession>D7FK54</accession>
<gene>
    <name evidence="1" type="ORF">Esi_0140_0064</name>
</gene>
<dbReference type="EMBL" id="FN648001">
    <property type="protein sequence ID" value="CBJ29264.1"/>
    <property type="molecule type" value="Genomic_DNA"/>
</dbReference>
<protein>
    <submittedName>
        <fullName evidence="1">Uncharacterized protein</fullName>
    </submittedName>
</protein>
<name>D7FK54_ECTSI</name>
<reference evidence="1 2" key="1">
    <citation type="journal article" date="2010" name="Nature">
        <title>The Ectocarpus genome and the independent evolution of multicellularity in brown algae.</title>
        <authorList>
            <person name="Cock J.M."/>
            <person name="Sterck L."/>
            <person name="Rouze P."/>
            <person name="Scornet D."/>
            <person name="Allen A.E."/>
            <person name="Amoutzias G."/>
            <person name="Anthouard V."/>
            <person name="Artiguenave F."/>
            <person name="Aury J.M."/>
            <person name="Badger J.H."/>
            <person name="Beszteri B."/>
            <person name="Billiau K."/>
            <person name="Bonnet E."/>
            <person name="Bothwell J.H."/>
            <person name="Bowler C."/>
            <person name="Boyen C."/>
            <person name="Brownlee C."/>
            <person name="Carrano C.J."/>
            <person name="Charrier B."/>
            <person name="Cho G.Y."/>
            <person name="Coelho S.M."/>
            <person name="Collen J."/>
            <person name="Corre E."/>
            <person name="Da Silva C."/>
            <person name="Delage L."/>
            <person name="Delaroque N."/>
            <person name="Dittami S.M."/>
            <person name="Doulbeau S."/>
            <person name="Elias M."/>
            <person name="Farnham G."/>
            <person name="Gachon C.M."/>
            <person name="Gschloessl B."/>
            <person name="Heesch S."/>
            <person name="Jabbari K."/>
            <person name="Jubin C."/>
            <person name="Kawai H."/>
            <person name="Kimura K."/>
            <person name="Kloareg B."/>
            <person name="Kupper F.C."/>
            <person name="Lang D."/>
            <person name="Le Bail A."/>
            <person name="Leblanc C."/>
            <person name="Lerouge P."/>
            <person name="Lohr M."/>
            <person name="Lopez P.J."/>
            <person name="Martens C."/>
            <person name="Maumus F."/>
            <person name="Michel G."/>
            <person name="Miranda-Saavedra D."/>
            <person name="Morales J."/>
            <person name="Moreau H."/>
            <person name="Motomura T."/>
            <person name="Nagasato C."/>
            <person name="Napoli C.A."/>
            <person name="Nelson D.R."/>
            <person name="Nyvall-Collen P."/>
            <person name="Peters A.F."/>
            <person name="Pommier C."/>
            <person name="Potin P."/>
            <person name="Poulain J."/>
            <person name="Quesneville H."/>
            <person name="Read B."/>
            <person name="Rensing S.A."/>
            <person name="Ritter A."/>
            <person name="Rousvoal S."/>
            <person name="Samanta M."/>
            <person name="Samson G."/>
            <person name="Schroeder D.C."/>
            <person name="Segurens B."/>
            <person name="Strittmatter M."/>
            <person name="Tonon T."/>
            <person name="Tregear J.W."/>
            <person name="Valentin K."/>
            <person name="von Dassow P."/>
            <person name="Yamagishi T."/>
            <person name="Van de Peer Y."/>
            <person name="Wincker P."/>
        </authorList>
    </citation>
    <scope>NUCLEOTIDE SEQUENCE [LARGE SCALE GENOMIC DNA]</scope>
    <source>
        <strain evidence="2">Ec32 / CCAP1310/4</strain>
    </source>
</reference>
<evidence type="ECO:0000313" key="1">
    <source>
        <dbReference type="EMBL" id="CBJ29264.1"/>
    </source>
</evidence>
<keyword evidence="2" id="KW-1185">Reference proteome</keyword>
<dbReference type="Proteomes" id="UP000002630">
    <property type="component" value="Linkage Group LG22"/>
</dbReference>